<evidence type="ECO:0008006" key="3">
    <source>
        <dbReference type="Google" id="ProtNLM"/>
    </source>
</evidence>
<accession>A0A090RQT9</accession>
<proteinExistence type="predicted"/>
<comment type="caution">
    <text evidence="1">The sequence shown here is derived from an EMBL/GenBank/DDBJ whole genome shotgun (WGS) entry which is preliminary data.</text>
</comment>
<gene>
    <name evidence="1" type="ORF">JCM19235_5457</name>
</gene>
<organism evidence="1 2">
    <name type="scientific">Vibrio maritimus</name>
    <dbReference type="NCBI Taxonomy" id="990268"/>
    <lineage>
        <taxon>Bacteria</taxon>
        <taxon>Pseudomonadati</taxon>
        <taxon>Pseudomonadota</taxon>
        <taxon>Gammaproteobacteria</taxon>
        <taxon>Vibrionales</taxon>
        <taxon>Vibrionaceae</taxon>
        <taxon>Vibrio</taxon>
    </lineage>
</organism>
<dbReference type="Pfam" id="PF11736">
    <property type="entry name" value="DUF3299"/>
    <property type="match status" value="1"/>
</dbReference>
<dbReference type="Proteomes" id="UP000029228">
    <property type="component" value="Unassembled WGS sequence"/>
</dbReference>
<keyword evidence="2" id="KW-1185">Reference proteome</keyword>
<name>A0A090RQT9_9VIBR</name>
<dbReference type="AlphaFoldDB" id="A0A090RQT9"/>
<dbReference type="EMBL" id="BBMR01000001">
    <property type="protein sequence ID" value="GAL16908.1"/>
    <property type="molecule type" value="Genomic_DNA"/>
</dbReference>
<evidence type="ECO:0000313" key="1">
    <source>
        <dbReference type="EMBL" id="GAL16908.1"/>
    </source>
</evidence>
<sequence>MVGVKFLLVPTAGACIHTPPPPPNQMAIVDFKEGFSLASLYTPVTVTGHLQTGNTSAEVGLSDGSIDVTIGYELDAESIEILSAY</sequence>
<dbReference type="Gene3D" id="2.40.50.870">
    <property type="entry name" value="Protein of unknown function (DUF3299)"/>
    <property type="match status" value="1"/>
</dbReference>
<reference evidence="1 2" key="1">
    <citation type="submission" date="2014-09" db="EMBL/GenBank/DDBJ databases">
        <title>Vibrio maritimus JCM 19235. (C45) whole genome shotgun sequence.</title>
        <authorList>
            <person name="Sawabe T."/>
            <person name="Meirelles P."/>
            <person name="Nakanishi M."/>
            <person name="Sayaka M."/>
            <person name="Hattori M."/>
            <person name="Ohkuma M."/>
        </authorList>
    </citation>
    <scope>NUCLEOTIDE SEQUENCE [LARGE SCALE GENOMIC DNA]</scope>
    <source>
        <strain evidence="2">JCM19235</strain>
    </source>
</reference>
<evidence type="ECO:0000313" key="2">
    <source>
        <dbReference type="Proteomes" id="UP000029228"/>
    </source>
</evidence>
<dbReference type="InterPro" id="IPR021727">
    <property type="entry name" value="DUF3299"/>
</dbReference>
<dbReference type="STRING" id="990268.JCM19235_5457"/>
<protein>
    <recommendedName>
        <fullName evidence="3">Lipoprotein</fullName>
    </recommendedName>
</protein>